<accession>A0A1A6AEF6</accession>
<evidence type="ECO:0000256" key="2">
    <source>
        <dbReference type="SAM" id="SignalP"/>
    </source>
</evidence>
<dbReference type="VEuPathDB" id="FungiDB:I303_00274"/>
<evidence type="ECO:0000256" key="1">
    <source>
        <dbReference type="SAM" id="MobiDB-lite"/>
    </source>
</evidence>
<dbReference type="OrthoDB" id="2563551at2759"/>
<dbReference type="GeneID" id="28963973"/>
<name>A0A1A6AEF6_9TREE</name>
<evidence type="ECO:0000313" key="3">
    <source>
        <dbReference type="EMBL" id="OBR88457.1"/>
    </source>
</evidence>
<sequence>MVPRPILAFLALFSVVYAQSYIGCVDNIPSDTDHVEVNGDCTTSCKDAGYEYSFWEKWEGDCACGNTPPKTFMYNICEDEYGACLPYHHSVTKIHLAFQFHLCTKTIDLPSSSSMKSRTSIVKQMAECFDSCPEADYVAIAPQWTKGTYECKCGGMPVSYDPVICGEGTVYGYSNPSSKGNKKKSQGKAVAAAGSKAKAKLDAKAKAKVQAQAKEAPATGSKGGKGRVKGKSDTHRAGKQQVEKVVPVPIKKTGGTEFSRDHGL</sequence>
<keyword evidence="2" id="KW-0732">Signal</keyword>
<evidence type="ECO:0000313" key="4">
    <source>
        <dbReference type="EMBL" id="WWC57739.1"/>
    </source>
</evidence>
<dbReference type="KEGG" id="kdj:28963973"/>
<dbReference type="AlphaFoldDB" id="A0A1A6AEF6"/>
<keyword evidence="5" id="KW-1185">Reference proteome</keyword>
<dbReference type="Proteomes" id="UP000078595">
    <property type="component" value="Chromosome 1"/>
</dbReference>
<feature type="region of interest" description="Disordered" evidence="1">
    <location>
        <begin position="208"/>
        <end position="264"/>
    </location>
</feature>
<protein>
    <submittedName>
        <fullName evidence="3">Uncharacterized protein</fullName>
    </submittedName>
</protein>
<dbReference type="EMBL" id="CP144530">
    <property type="protein sequence ID" value="WWC57739.1"/>
    <property type="molecule type" value="Genomic_DNA"/>
</dbReference>
<organism evidence="3">
    <name type="scientific">Kwoniella dejecticola CBS 10117</name>
    <dbReference type="NCBI Taxonomy" id="1296121"/>
    <lineage>
        <taxon>Eukaryota</taxon>
        <taxon>Fungi</taxon>
        <taxon>Dikarya</taxon>
        <taxon>Basidiomycota</taxon>
        <taxon>Agaricomycotina</taxon>
        <taxon>Tremellomycetes</taxon>
        <taxon>Tremellales</taxon>
        <taxon>Cryptococcaceae</taxon>
        <taxon>Kwoniella</taxon>
    </lineage>
</organism>
<dbReference type="RefSeq" id="XP_018266299.1">
    <property type="nucleotide sequence ID" value="XM_018403645.1"/>
</dbReference>
<feature type="chain" id="PRO_5008342350" evidence="2">
    <location>
        <begin position="19"/>
        <end position="264"/>
    </location>
</feature>
<feature type="signal peptide" evidence="2">
    <location>
        <begin position="1"/>
        <end position="18"/>
    </location>
</feature>
<gene>
    <name evidence="3" type="ORF">I303_00274</name>
    <name evidence="4" type="ORF">I303_100273</name>
</gene>
<proteinExistence type="predicted"/>
<reference evidence="4" key="2">
    <citation type="submission" date="2013-07" db="EMBL/GenBank/DDBJ databases">
        <authorList>
            <consortium name="The Broad Institute Genome Sequencing Platform"/>
            <person name="Cuomo C."/>
            <person name="Litvintseva A."/>
            <person name="Chen Y."/>
            <person name="Heitman J."/>
            <person name="Sun S."/>
            <person name="Springer D."/>
            <person name="Dromer F."/>
            <person name="Young S.K."/>
            <person name="Zeng Q."/>
            <person name="Gargeya S."/>
            <person name="Fitzgerald M."/>
            <person name="Abouelleil A."/>
            <person name="Alvarado L."/>
            <person name="Berlin A.M."/>
            <person name="Chapman S.B."/>
            <person name="Dewar J."/>
            <person name="Goldberg J."/>
            <person name="Griggs A."/>
            <person name="Gujja S."/>
            <person name="Hansen M."/>
            <person name="Howarth C."/>
            <person name="Imamovic A."/>
            <person name="Larimer J."/>
            <person name="McCowan C."/>
            <person name="Murphy C."/>
            <person name="Pearson M."/>
            <person name="Priest M."/>
            <person name="Roberts A."/>
            <person name="Saif S."/>
            <person name="Shea T."/>
            <person name="Sykes S."/>
            <person name="Wortman J."/>
            <person name="Nusbaum C."/>
            <person name="Birren B."/>
        </authorList>
    </citation>
    <scope>NUCLEOTIDE SEQUENCE</scope>
    <source>
        <strain evidence="4">CBS 10117</strain>
    </source>
</reference>
<evidence type="ECO:0000313" key="5">
    <source>
        <dbReference type="Proteomes" id="UP000078595"/>
    </source>
</evidence>
<dbReference type="EMBL" id="KI894027">
    <property type="protein sequence ID" value="OBR88457.1"/>
    <property type="molecule type" value="Genomic_DNA"/>
</dbReference>
<reference evidence="4" key="3">
    <citation type="submission" date="2024-02" db="EMBL/GenBank/DDBJ databases">
        <title>Comparative genomics of Cryptococcus and Kwoniella reveals pathogenesis evolution and contrasting modes of karyotype evolution via chromosome fusion or intercentromeric recombination.</title>
        <authorList>
            <person name="Coelho M.A."/>
            <person name="David-Palma M."/>
            <person name="Shea T."/>
            <person name="Bowers K."/>
            <person name="McGinley-Smith S."/>
            <person name="Mohammad A.W."/>
            <person name="Gnirke A."/>
            <person name="Yurkov A.M."/>
            <person name="Nowrousian M."/>
            <person name="Sun S."/>
            <person name="Cuomo C.A."/>
            <person name="Heitman J."/>
        </authorList>
    </citation>
    <scope>NUCLEOTIDE SEQUENCE</scope>
    <source>
        <strain evidence="4">CBS 10117</strain>
    </source>
</reference>
<reference evidence="3" key="1">
    <citation type="submission" date="2013-07" db="EMBL/GenBank/DDBJ databases">
        <title>The Genome Sequence of Cryptococcus dejecticola CBS10117.</title>
        <authorList>
            <consortium name="The Broad Institute Genome Sequencing Platform"/>
            <person name="Cuomo C."/>
            <person name="Litvintseva A."/>
            <person name="Chen Y."/>
            <person name="Heitman J."/>
            <person name="Sun S."/>
            <person name="Springer D."/>
            <person name="Dromer F."/>
            <person name="Young S.K."/>
            <person name="Zeng Q."/>
            <person name="Gargeya S."/>
            <person name="Fitzgerald M."/>
            <person name="Abouelleil A."/>
            <person name="Alvarado L."/>
            <person name="Berlin A.M."/>
            <person name="Chapman S.B."/>
            <person name="Dewar J."/>
            <person name="Goldberg J."/>
            <person name="Griggs A."/>
            <person name="Gujja S."/>
            <person name="Hansen M."/>
            <person name="Howarth C."/>
            <person name="Imamovic A."/>
            <person name="Larimer J."/>
            <person name="McCowan C."/>
            <person name="Murphy C."/>
            <person name="Pearson M."/>
            <person name="Priest M."/>
            <person name="Roberts A."/>
            <person name="Saif S."/>
            <person name="Shea T."/>
            <person name="Sykes S."/>
            <person name="Wortman J."/>
            <person name="Nusbaum C."/>
            <person name="Birren B."/>
        </authorList>
    </citation>
    <scope>NUCLEOTIDE SEQUENCE [LARGE SCALE GENOMIC DNA]</scope>
    <source>
        <strain evidence="3">CBS 10117</strain>
    </source>
</reference>